<evidence type="ECO:0000313" key="2">
    <source>
        <dbReference type="EMBL" id="RUS75289.1"/>
    </source>
</evidence>
<dbReference type="EMBL" id="RQTK01000755">
    <property type="protein sequence ID" value="RUS75289.1"/>
    <property type="molecule type" value="Genomic_DNA"/>
</dbReference>
<dbReference type="AlphaFoldDB" id="A0A433T173"/>
<keyword evidence="3" id="KW-1185">Reference proteome</keyword>
<comment type="caution">
    <text evidence="2">The sequence shown here is derived from an EMBL/GenBank/DDBJ whole genome shotgun (WGS) entry which is preliminary data.</text>
</comment>
<gene>
    <name evidence="2" type="ORF">EGW08_016955</name>
</gene>
<feature type="domain" description="MADF" evidence="1">
    <location>
        <begin position="17"/>
        <end position="117"/>
    </location>
</feature>
<dbReference type="InterPro" id="IPR006578">
    <property type="entry name" value="MADF-dom"/>
</dbReference>
<reference evidence="2 3" key="1">
    <citation type="submission" date="2019-01" db="EMBL/GenBank/DDBJ databases">
        <title>A draft genome assembly of the solar-powered sea slug Elysia chlorotica.</title>
        <authorList>
            <person name="Cai H."/>
            <person name="Li Q."/>
            <person name="Fang X."/>
            <person name="Li J."/>
            <person name="Curtis N.E."/>
            <person name="Altenburger A."/>
            <person name="Shibata T."/>
            <person name="Feng M."/>
            <person name="Maeda T."/>
            <person name="Schwartz J.A."/>
            <person name="Shigenobu S."/>
            <person name="Lundholm N."/>
            <person name="Nishiyama T."/>
            <person name="Yang H."/>
            <person name="Hasebe M."/>
            <person name="Li S."/>
            <person name="Pierce S.K."/>
            <person name="Wang J."/>
        </authorList>
    </citation>
    <scope>NUCLEOTIDE SEQUENCE [LARGE SCALE GENOMIC DNA]</scope>
    <source>
        <strain evidence="2">EC2010</strain>
        <tissue evidence="2">Whole organism of an adult</tissue>
    </source>
</reference>
<dbReference type="PANTHER" id="PTHR21505:SF8">
    <property type="entry name" value="DPT-YFP REPRESSOR BY OVEREXPRESSION, ISOFORM D-RELATED"/>
    <property type="match status" value="1"/>
</dbReference>
<dbReference type="OrthoDB" id="6146859at2759"/>
<evidence type="ECO:0000259" key="1">
    <source>
        <dbReference type="PROSITE" id="PS51029"/>
    </source>
</evidence>
<evidence type="ECO:0000313" key="3">
    <source>
        <dbReference type="Proteomes" id="UP000271974"/>
    </source>
</evidence>
<dbReference type="Pfam" id="PF10545">
    <property type="entry name" value="MADF_DNA_bdg"/>
    <property type="match status" value="1"/>
</dbReference>
<sequence length="122" mass="14545">MYSADFTMAWSREGTRNFLALYREEECLWKVKSKLYNDKNAREKANGKLAAFCRQFETDANIDTVRRKINNLRCAFRKELKRQQQENSKLSASGSDEVYEPKLWYFNELLFLQDQETPRASR</sequence>
<dbReference type="SMART" id="SM00595">
    <property type="entry name" value="MADF"/>
    <property type="match status" value="1"/>
</dbReference>
<dbReference type="PROSITE" id="PS51029">
    <property type="entry name" value="MADF"/>
    <property type="match status" value="1"/>
</dbReference>
<accession>A0A433T173</accession>
<organism evidence="2 3">
    <name type="scientific">Elysia chlorotica</name>
    <name type="common">Eastern emerald elysia</name>
    <name type="synonym">Sea slug</name>
    <dbReference type="NCBI Taxonomy" id="188477"/>
    <lineage>
        <taxon>Eukaryota</taxon>
        <taxon>Metazoa</taxon>
        <taxon>Spiralia</taxon>
        <taxon>Lophotrochozoa</taxon>
        <taxon>Mollusca</taxon>
        <taxon>Gastropoda</taxon>
        <taxon>Heterobranchia</taxon>
        <taxon>Euthyneura</taxon>
        <taxon>Panpulmonata</taxon>
        <taxon>Sacoglossa</taxon>
        <taxon>Placobranchoidea</taxon>
        <taxon>Plakobranchidae</taxon>
        <taxon>Elysia</taxon>
    </lineage>
</organism>
<dbReference type="Proteomes" id="UP000271974">
    <property type="component" value="Unassembled WGS sequence"/>
</dbReference>
<proteinExistence type="predicted"/>
<protein>
    <recommendedName>
        <fullName evidence="1">MADF domain-containing protein</fullName>
    </recommendedName>
</protein>
<name>A0A433T173_ELYCH</name>
<dbReference type="PANTHER" id="PTHR21505">
    <property type="entry name" value="MADF DOMAIN-CONTAINING PROTEIN-RELATED"/>
    <property type="match status" value="1"/>
</dbReference>